<feature type="region of interest" description="Disordered" evidence="1">
    <location>
        <begin position="1"/>
        <end position="33"/>
    </location>
</feature>
<comment type="caution">
    <text evidence="2">The sequence shown here is derived from an EMBL/GenBank/DDBJ whole genome shotgun (WGS) entry which is preliminary data.</text>
</comment>
<feature type="region of interest" description="Disordered" evidence="1">
    <location>
        <begin position="175"/>
        <end position="225"/>
    </location>
</feature>
<reference evidence="2 3" key="1">
    <citation type="journal article" date="2016" name="Front. Microbiol.">
        <title>Genome and transcriptome sequences reveal the specific parasitism of the nematophagous Purpureocillium lilacinum 36-1.</title>
        <authorList>
            <person name="Xie J."/>
            <person name="Li S."/>
            <person name="Mo C."/>
            <person name="Xiao X."/>
            <person name="Peng D."/>
            <person name="Wang G."/>
            <person name="Xiao Y."/>
        </authorList>
    </citation>
    <scope>NUCLEOTIDE SEQUENCE [LARGE SCALE GENOMIC DNA]</scope>
    <source>
        <strain evidence="2 3">36-1</strain>
    </source>
</reference>
<evidence type="ECO:0000313" key="3">
    <source>
        <dbReference type="Proteomes" id="UP000245956"/>
    </source>
</evidence>
<dbReference type="Proteomes" id="UP000245956">
    <property type="component" value="Unassembled WGS sequence"/>
</dbReference>
<accession>A0A2U3EKU7</accession>
<dbReference type="EMBL" id="LCWV01000002">
    <property type="protein sequence ID" value="PWI75070.1"/>
    <property type="molecule type" value="Genomic_DNA"/>
</dbReference>
<evidence type="ECO:0000313" key="2">
    <source>
        <dbReference type="EMBL" id="PWI75070.1"/>
    </source>
</evidence>
<gene>
    <name evidence="2" type="ORF">PCL_05728</name>
</gene>
<sequence length="274" mass="29715">MAPTRLDATSRQPPAASRDICNAKPRAGGGRRWQVPACPKCGQDEDEPGHTFASLRCAESQKAWQEAAAAMASDKLEDTTSRTFSALLAGRVSPLRGRNHTLYRRPTTYYVAEFCSSGGAGWCLDSGVPALKHPSSRSPPSTTASLHCNRLCFLSSWCYSSAGWLCFLAPPKHQTVVPPRRKDDDRHKHPSPSLDVSSSPDSACVHVPAPSVRPPPSVSTPVTTTGRPVAPTTPMHLIPPPPPHCHRTGQAEAQPTTLVLRYRGRWAYGPRQLM</sequence>
<feature type="compositionally biased region" description="Low complexity" evidence="1">
    <location>
        <begin position="191"/>
        <end position="210"/>
    </location>
</feature>
<name>A0A2U3EKU7_PURLI</name>
<organism evidence="2 3">
    <name type="scientific">Purpureocillium lilacinum</name>
    <name type="common">Paecilomyces lilacinus</name>
    <dbReference type="NCBI Taxonomy" id="33203"/>
    <lineage>
        <taxon>Eukaryota</taxon>
        <taxon>Fungi</taxon>
        <taxon>Dikarya</taxon>
        <taxon>Ascomycota</taxon>
        <taxon>Pezizomycotina</taxon>
        <taxon>Sordariomycetes</taxon>
        <taxon>Hypocreomycetidae</taxon>
        <taxon>Hypocreales</taxon>
        <taxon>Ophiocordycipitaceae</taxon>
        <taxon>Purpureocillium</taxon>
    </lineage>
</organism>
<proteinExistence type="predicted"/>
<dbReference type="AlphaFoldDB" id="A0A2U3EKU7"/>
<protein>
    <submittedName>
        <fullName evidence="2">Uncharacterized protein</fullName>
    </submittedName>
</protein>
<evidence type="ECO:0000256" key="1">
    <source>
        <dbReference type="SAM" id="MobiDB-lite"/>
    </source>
</evidence>